<dbReference type="HOGENOM" id="CLU_082728_0_0_5"/>
<name>L0KKX2_MESAW</name>
<dbReference type="EMBL" id="CP003358">
    <property type="protein sequence ID" value="AGB45265.1"/>
    <property type="molecule type" value="Genomic_DNA"/>
</dbReference>
<keyword evidence="3" id="KW-1185">Reference proteome</keyword>
<dbReference type="CDD" id="cd01406">
    <property type="entry name" value="SIR2-like"/>
    <property type="match status" value="1"/>
</dbReference>
<dbReference type="Pfam" id="PF13289">
    <property type="entry name" value="SIR2_2"/>
    <property type="match status" value="1"/>
</dbReference>
<dbReference type="SUPFAM" id="SSF52467">
    <property type="entry name" value="DHS-like NAD/FAD-binding domain"/>
    <property type="match status" value="1"/>
</dbReference>
<evidence type="ECO:0000313" key="3">
    <source>
        <dbReference type="Proteomes" id="UP000010998"/>
    </source>
</evidence>
<dbReference type="Proteomes" id="UP000010998">
    <property type="component" value="Chromosome"/>
</dbReference>
<dbReference type="InterPro" id="IPR029035">
    <property type="entry name" value="DHS-like_NAD/FAD-binding_dom"/>
</dbReference>
<dbReference type="AlphaFoldDB" id="L0KKX2"/>
<proteinExistence type="predicted"/>
<evidence type="ECO:0000313" key="2">
    <source>
        <dbReference type="EMBL" id="AGB45265.1"/>
    </source>
</evidence>
<accession>L0KKX2</accession>
<organism evidence="2 3">
    <name type="scientific">Mesorhizobium australicum (strain HAMBI 3006 / LMG 24608 / WSM2073)</name>
    <dbReference type="NCBI Taxonomy" id="754035"/>
    <lineage>
        <taxon>Bacteria</taxon>
        <taxon>Pseudomonadati</taxon>
        <taxon>Pseudomonadota</taxon>
        <taxon>Alphaproteobacteria</taxon>
        <taxon>Hyphomicrobiales</taxon>
        <taxon>Phyllobacteriaceae</taxon>
        <taxon>Mesorhizobium</taxon>
    </lineage>
</organism>
<feature type="region of interest" description="Disordered" evidence="1">
    <location>
        <begin position="314"/>
        <end position="336"/>
    </location>
</feature>
<evidence type="ECO:0000256" key="1">
    <source>
        <dbReference type="SAM" id="MobiDB-lite"/>
    </source>
</evidence>
<protein>
    <submittedName>
        <fullName evidence="2">Uncharacterized protein</fullName>
    </submittedName>
</protein>
<dbReference type="KEGG" id="mam:Mesau_02880"/>
<sequence>MALLVWSPTNASDAKENLDALCDGRNCLERLSQHRHLFMNDGLESLAKAIGRGSAILFVGAGVSISVGLPSWEKLIEQMAKELGIDDEFSMRRDRFQTLAEYYRIRHGSIGPLRSWMDRNWSVAKDRIEKSELHRLIVMLNFPIIYTTNYDRNLELAFEIYGRRYVKVANARDVAQARQGVTHIVKFHGDFDEDSSLVLTETDYLDRLSFNSPLDVRFRSDALGSTILFIGYSLSDPNIRLLLHRLWQTWHRSGYEKDRPPSFIFMTSRNPVEEAVLGRWGISVVVGELDDPQAALVNFLSQLAEAVEHEPKFHLAEPGGTMPAGRTNGTSGSEGG</sequence>
<dbReference type="eggNOG" id="COG0846">
    <property type="taxonomic scope" value="Bacteria"/>
</dbReference>
<reference evidence="3" key="1">
    <citation type="submission" date="2012-02" db="EMBL/GenBank/DDBJ databases">
        <title>Complete sequence of Mesorhizobium australicum WSM2073.</title>
        <authorList>
            <person name="Lucas S."/>
            <person name="Han J."/>
            <person name="Lapidus A."/>
            <person name="Cheng J.-F."/>
            <person name="Goodwin L."/>
            <person name="Pitluck S."/>
            <person name="Peters L."/>
            <person name="Gu W."/>
            <person name="Detter J.C."/>
            <person name="Han C."/>
            <person name="Tapia R."/>
            <person name="Land M."/>
            <person name="Hauser L."/>
            <person name="Kyrpides N."/>
            <person name="Ivanova N."/>
            <person name="Pagani I."/>
            <person name="Reeve W.G."/>
            <person name="Howieson J.G."/>
            <person name="Tiwari R.P."/>
            <person name="O'Hara G.W."/>
            <person name="Atkins C.A."/>
            <person name="Ronson C.W."/>
            <person name="Nandasena K.G."/>
            <person name="Woyke T."/>
        </authorList>
    </citation>
    <scope>NUCLEOTIDE SEQUENCE [LARGE SCALE GENOMIC DNA]</scope>
    <source>
        <strain evidence="3">LMG 24608 / HAMBI 3006 / WSM2073</strain>
    </source>
</reference>
<dbReference type="STRING" id="754035.Mesau_02880"/>
<gene>
    <name evidence="2" type="ordered locus">Mesau_02880</name>
</gene>
<feature type="compositionally biased region" description="Polar residues" evidence="1">
    <location>
        <begin position="327"/>
        <end position="336"/>
    </location>
</feature>